<accession>A0A7H8TE50</accession>
<dbReference type="InterPro" id="IPR036259">
    <property type="entry name" value="MFS_trans_sf"/>
</dbReference>
<evidence type="ECO:0000313" key="2">
    <source>
        <dbReference type="EMBL" id="QKZ20320.1"/>
    </source>
</evidence>
<gene>
    <name evidence="2" type="ORF">HUT05_25000</name>
</gene>
<feature type="transmembrane region" description="Helical" evidence="1">
    <location>
        <begin position="73"/>
        <end position="93"/>
    </location>
</feature>
<feature type="transmembrane region" description="Helical" evidence="1">
    <location>
        <begin position="265"/>
        <end position="289"/>
    </location>
</feature>
<dbReference type="Proteomes" id="UP000509418">
    <property type="component" value="Chromosome"/>
</dbReference>
<dbReference type="GO" id="GO:0022857">
    <property type="term" value="F:transmembrane transporter activity"/>
    <property type="evidence" value="ECO:0007669"/>
    <property type="project" value="InterPro"/>
</dbReference>
<feature type="transmembrane region" description="Helical" evidence="1">
    <location>
        <begin position="195"/>
        <end position="214"/>
    </location>
</feature>
<dbReference type="Pfam" id="PF07690">
    <property type="entry name" value="MFS_1"/>
    <property type="match status" value="1"/>
</dbReference>
<name>A0A7H8TE50_STRCX</name>
<dbReference type="PANTHER" id="PTHR23542">
    <property type="match status" value="1"/>
</dbReference>
<evidence type="ECO:0000313" key="3">
    <source>
        <dbReference type="Proteomes" id="UP000509418"/>
    </source>
</evidence>
<feature type="transmembrane region" description="Helical" evidence="1">
    <location>
        <begin position="296"/>
        <end position="314"/>
    </location>
</feature>
<feature type="transmembrane region" description="Helical" evidence="1">
    <location>
        <begin position="382"/>
        <end position="401"/>
    </location>
</feature>
<feature type="transmembrane region" description="Helical" evidence="1">
    <location>
        <begin position="39"/>
        <end position="61"/>
    </location>
</feature>
<proteinExistence type="predicted"/>
<evidence type="ECO:0000256" key="1">
    <source>
        <dbReference type="SAM" id="Phobius"/>
    </source>
</evidence>
<feature type="transmembrane region" description="Helical" evidence="1">
    <location>
        <begin position="100"/>
        <end position="119"/>
    </location>
</feature>
<sequence length="420" mass="42498">MSVVETPAPIERAAPAEEFVQQRRVHWGGVLRLPYAARLLAATLVGRVPLGVMPVALLIAARSDGRGYETGAMLASLYGFSVAVGQPLLGRLVDRRGQSVTLLSGSVVSAAALLVLTAAGTANLLIAAAAVVIAGAGAPPLEGVLRALWPALTPTKRHLRAALALDSGSQELVYAVGPLTAATLASVVAPEMVFSAAAALGLAGALVVTASAPSRRWRPVPARQSAQGALRSVGLRWMLLVLTAIGASLGALSVAALAASERHDANWLAGGLPAGVSVGALLGTAAWTALPLPVPLSRQLVLTTAVFGVAWVPLCLDPPPYAALVLAVLPGMAFGALLTCAYQVVAELALPGTVVEAYGWLIAAFGLGQALGTAAAGPLSGAWVLPVAAAALALFLAAPVCQRLTLRTAADTIHPHERSS</sequence>
<feature type="transmembrane region" description="Helical" evidence="1">
    <location>
        <begin position="125"/>
        <end position="152"/>
    </location>
</feature>
<dbReference type="PANTHER" id="PTHR23542:SF1">
    <property type="entry name" value="MAJOR FACILITATOR SUPERFAMILY (MFS) PROFILE DOMAIN-CONTAINING PROTEIN"/>
    <property type="match status" value="1"/>
</dbReference>
<feature type="transmembrane region" description="Helical" evidence="1">
    <location>
        <begin position="320"/>
        <end position="345"/>
    </location>
</feature>
<dbReference type="EMBL" id="CP056041">
    <property type="protein sequence ID" value="QKZ20320.1"/>
    <property type="molecule type" value="Genomic_DNA"/>
</dbReference>
<keyword evidence="1" id="KW-0812">Transmembrane</keyword>
<dbReference type="RefSeq" id="WP_176576380.1">
    <property type="nucleotide sequence ID" value="NZ_CBDRGH010000036.1"/>
</dbReference>
<reference evidence="2 3" key="1">
    <citation type="submission" date="2020-06" db="EMBL/GenBank/DDBJ databases">
        <title>Genome mining for natural products.</title>
        <authorList>
            <person name="Zhang B."/>
            <person name="Shi J."/>
            <person name="Ge H."/>
        </authorList>
    </citation>
    <scope>NUCLEOTIDE SEQUENCE [LARGE SCALE GENOMIC DNA]</scope>
    <source>
        <strain evidence="2 3">NA02069</strain>
    </source>
</reference>
<dbReference type="Gene3D" id="1.20.1250.20">
    <property type="entry name" value="MFS general substrate transporter like domains"/>
    <property type="match status" value="1"/>
</dbReference>
<keyword evidence="3" id="KW-1185">Reference proteome</keyword>
<keyword evidence="1" id="KW-1133">Transmembrane helix</keyword>
<protein>
    <submittedName>
        <fullName evidence="2">MFS transporter</fullName>
    </submittedName>
</protein>
<keyword evidence="1" id="KW-0472">Membrane</keyword>
<organism evidence="2 3">
    <name type="scientific">Streptomyces chartreusis</name>
    <dbReference type="NCBI Taxonomy" id="1969"/>
    <lineage>
        <taxon>Bacteria</taxon>
        <taxon>Bacillati</taxon>
        <taxon>Actinomycetota</taxon>
        <taxon>Actinomycetes</taxon>
        <taxon>Kitasatosporales</taxon>
        <taxon>Streptomycetaceae</taxon>
        <taxon>Streptomyces</taxon>
    </lineage>
</organism>
<feature type="transmembrane region" description="Helical" evidence="1">
    <location>
        <begin position="235"/>
        <end position="259"/>
    </location>
</feature>
<dbReference type="AlphaFoldDB" id="A0A7H8TE50"/>
<dbReference type="InterPro" id="IPR011701">
    <property type="entry name" value="MFS"/>
</dbReference>
<dbReference type="SUPFAM" id="SSF103473">
    <property type="entry name" value="MFS general substrate transporter"/>
    <property type="match status" value="1"/>
</dbReference>